<name>A0ABT3CCH1_9MYCO</name>
<evidence type="ECO:0000256" key="1">
    <source>
        <dbReference type="ARBA" id="ARBA00006817"/>
    </source>
</evidence>
<evidence type="ECO:0000259" key="2">
    <source>
        <dbReference type="Pfam" id="PF08327"/>
    </source>
</evidence>
<dbReference type="Pfam" id="PF08327">
    <property type="entry name" value="AHSA1"/>
    <property type="match status" value="1"/>
</dbReference>
<dbReference type="Proteomes" id="UP001526201">
    <property type="component" value="Unassembled WGS sequence"/>
</dbReference>
<dbReference type="InterPro" id="IPR023393">
    <property type="entry name" value="START-like_dom_sf"/>
</dbReference>
<accession>A0ABT3CCH1</accession>
<dbReference type="Gene3D" id="3.30.530.20">
    <property type="match status" value="1"/>
</dbReference>
<dbReference type="SUPFAM" id="SSF55961">
    <property type="entry name" value="Bet v1-like"/>
    <property type="match status" value="1"/>
</dbReference>
<proteinExistence type="inferred from homology"/>
<dbReference type="InterPro" id="IPR013538">
    <property type="entry name" value="ASHA1/2-like_C"/>
</dbReference>
<protein>
    <submittedName>
        <fullName evidence="3">SRPBCC domain-containing protein</fullName>
    </submittedName>
</protein>
<evidence type="ECO:0000313" key="4">
    <source>
        <dbReference type="Proteomes" id="UP001526201"/>
    </source>
</evidence>
<feature type="domain" description="Activator of Hsp90 ATPase homologue 1/2-like C-terminal" evidence="2">
    <location>
        <begin position="14"/>
        <end position="140"/>
    </location>
</feature>
<reference evidence="3 4" key="1">
    <citation type="journal article" date="2022" name="BMC Genomics">
        <title>Comparative genome analysis of mycobacteria focusing on tRNA and non-coding RNA.</title>
        <authorList>
            <person name="Behra P.R.K."/>
            <person name="Pettersson B.M.F."/>
            <person name="Ramesh M."/>
            <person name="Das S."/>
            <person name="Dasgupta S."/>
            <person name="Kirsebom L.A."/>
        </authorList>
    </citation>
    <scope>NUCLEOTIDE SEQUENCE [LARGE SCALE GENOMIC DNA]</scope>
    <source>
        <strain evidence="3 4">DSM 44078</strain>
    </source>
</reference>
<evidence type="ECO:0000313" key="3">
    <source>
        <dbReference type="EMBL" id="MCV7227199.1"/>
    </source>
</evidence>
<gene>
    <name evidence="3" type="ORF">H7J73_14280</name>
</gene>
<organism evidence="3 4">
    <name type="scientific">Mycolicibacterium komossense</name>
    <dbReference type="NCBI Taxonomy" id="1779"/>
    <lineage>
        <taxon>Bacteria</taxon>
        <taxon>Bacillati</taxon>
        <taxon>Actinomycetota</taxon>
        <taxon>Actinomycetes</taxon>
        <taxon>Mycobacteriales</taxon>
        <taxon>Mycobacteriaceae</taxon>
        <taxon>Mycolicibacterium</taxon>
    </lineage>
</organism>
<keyword evidence="4" id="KW-1185">Reference proteome</keyword>
<dbReference type="EMBL" id="JACKTY010000029">
    <property type="protein sequence ID" value="MCV7227199.1"/>
    <property type="molecule type" value="Genomic_DNA"/>
</dbReference>
<dbReference type="RefSeq" id="WP_264068134.1">
    <property type="nucleotide sequence ID" value="NZ_JACKTY010000029.1"/>
</dbReference>
<comment type="caution">
    <text evidence="3">The sequence shown here is derived from an EMBL/GenBank/DDBJ whole genome shotgun (WGS) entry which is preliminary data.</text>
</comment>
<sequence>MNTLDITRTIDIHAPAKKVWAALTDPALITQWFGDTAEFIAEPGAKGEFGWVDHGGSFRILVEHVEEPTTLVYRWAREFDVDPVAGNSTLVRFDLEEIAQGTRLTVIETGFEELADPQGAHDGNATGWRNELGELVEFLESAEAAPA</sequence>
<comment type="similarity">
    <text evidence="1">Belongs to the AHA1 family.</text>
</comment>